<feature type="compositionally biased region" description="Polar residues" evidence="6">
    <location>
        <begin position="1"/>
        <end position="33"/>
    </location>
</feature>
<feature type="domain" description="TRAM" evidence="7">
    <location>
        <begin position="103"/>
        <end position="163"/>
    </location>
</feature>
<dbReference type="AlphaFoldDB" id="A0A316VG74"/>
<dbReference type="FunFam" id="2.40.50.140:FF:000201">
    <property type="entry name" value="TRM2p tRNA methyltransferase"/>
    <property type="match status" value="1"/>
</dbReference>
<feature type="region of interest" description="Disordered" evidence="6">
    <location>
        <begin position="1"/>
        <end position="45"/>
    </location>
</feature>
<comment type="similarity">
    <text evidence="4">Belongs to the class I-like SAM-binding methyltransferase superfamily. RNA M5U methyltransferase family.</text>
</comment>
<evidence type="ECO:0000256" key="6">
    <source>
        <dbReference type="SAM" id="MobiDB-lite"/>
    </source>
</evidence>
<keyword evidence="1 4" id="KW-0489">Methyltransferase</keyword>
<dbReference type="InterPro" id="IPR030390">
    <property type="entry name" value="MeTrfase_TrmA_AS"/>
</dbReference>
<dbReference type="InterPro" id="IPR002792">
    <property type="entry name" value="TRAM_dom"/>
</dbReference>
<feature type="active site" description="Nucleophile" evidence="4">
    <location>
        <position position="500"/>
    </location>
</feature>
<evidence type="ECO:0000256" key="4">
    <source>
        <dbReference type="PROSITE-ProRule" id="PRU01024"/>
    </source>
</evidence>
<dbReference type="PANTHER" id="PTHR11061:SF30">
    <property type="entry name" value="TRNA (URACIL(54)-C(5))-METHYLTRANSFERASE"/>
    <property type="match status" value="1"/>
</dbReference>
<dbReference type="PROSITE" id="PS51687">
    <property type="entry name" value="SAM_MT_RNA_M5U"/>
    <property type="match status" value="1"/>
</dbReference>
<dbReference type="SUPFAM" id="SSF53335">
    <property type="entry name" value="S-adenosyl-L-methionine-dependent methyltransferases"/>
    <property type="match status" value="1"/>
</dbReference>
<dbReference type="InterPro" id="IPR010280">
    <property type="entry name" value="U5_MeTrfase_fam"/>
</dbReference>
<dbReference type="FunCoup" id="A0A316VG74">
    <property type="interactions" value="91"/>
</dbReference>
<evidence type="ECO:0000313" key="9">
    <source>
        <dbReference type="Proteomes" id="UP000245771"/>
    </source>
</evidence>
<dbReference type="PROSITE" id="PS51622">
    <property type="entry name" value="SAM_MT_RNA_M5U_2"/>
    <property type="match status" value="1"/>
</dbReference>
<dbReference type="PROSITE" id="PS01230">
    <property type="entry name" value="TRMA_1"/>
    <property type="match status" value="1"/>
</dbReference>
<accession>A0A316VG74</accession>
<keyword evidence="2 4" id="KW-0808">Transferase</keyword>
<dbReference type="Gene3D" id="2.40.50.140">
    <property type="entry name" value="Nucleic acid-binding proteins"/>
    <property type="match status" value="1"/>
</dbReference>
<dbReference type="SUPFAM" id="SSF50249">
    <property type="entry name" value="Nucleic acid-binding proteins"/>
    <property type="match status" value="1"/>
</dbReference>
<feature type="active site" evidence="5">
    <location>
        <position position="500"/>
    </location>
</feature>
<dbReference type="EMBL" id="KZ819602">
    <property type="protein sequence ID" value="PWN36582.1"/>
    <property type="molecule type" value="Genomic_DNA"/>
</dbReference>
<reference evidence="8 9" key="1">
    <citation type="journal article" date="2018" name="Mol. Biol. Evol.">
        <title>Broad Genomic Sampling Reveals a Smut Pathogenic Ancestry of the Fungal Clade Ustilaginomycotina.</title>
        <authorList>
            <person name="Kijpornyongpan T."/>
            <person name="Mondo S.J."/>
            <person name="Barry K."/>
            <person name="Sandor L."/>
            <person name="Lee J."/>
            <person name="Lipzen A."/>
            <person name="Pangilinan J."/>
            <person name="LaButti K."/>
            <person name="Hainaut M."/>
            <person name="Henrissat B."/>
            <person name="Grigoriev I.V."/>
            <person name="Spatafora J.W."/>
            <person name="Aime M.C."/>
        </authorList>
    </citation>
    <scope>NUCLEOTIDE SEQUENCE [LARGE SCALE GENOMIC DNA]</scope>
    <source>
        <strain evidence="8 9">MCA 3882</strain>
    </source>
</reference>
<evidence type="ECO:0000256" key="1">
    <source>
        <dbReference type="ARBA" id="ARBA00022603"/>
    </source>
</evidence>
<keyword evidence="3 4" id="KW-0949">S-adenosyl-L-methionine</keyword>
<dbReference type="InParanoid" id="A0A316VG74"/>
<organism evidence="8 9">
    <name type="scientific">Meira miltonrushii</name>
    <dbReference type="NCBI Taxonomy" id="1280837"/>
    <lineage>
        <taxon>Eukaryota</taxon>
        <taxon>Fungi</taxon>
        <taxon>Dikarya</taxon>
        <taxon>Basidiomycota</taxon>
        <taxon>Ustilaginomycotina</taxon>
        <taxon>Exobasidiomycetes</taxon>
        <taxon>Exobasidiales</taxon>
        <taxon>Brachybasidiaceae</taxon>
        <taxon>Meira</taxon>
    </lineage>
</organism>
<dbReference type="InterPro" id="IPR025795">
    <property type="entry name" value="tRNA_(uracil-5-)_MeTrfase"/>
</dbReference>
<feature type="binding site" evidence="4">
    <location>
        <position position="426"/>
    </location>
    <ligand>
        <name>S-adenosyl-L-methionine</name>
        <dbReference type="ChEBI" id="CHEBI:59789"/>
    </ligand>
</feature>
<dbReference type="RefSeq" id="XP_025356884.1">
    <property type="nucleotide sequence ID" value="XM_025497498.1"/>
</dbReference>
<dbReference type="OrthoDB" id="10250660at2759"/>
<dbReference type="CDD" id="cd02440">
    <property type="entry name" value="AdoMet_MTases"/>
    <property type="match status" value="1"/>
</dbReference>
<dbReference type="GeneID" id="37019279"/>
<evidence type="ECO:0000256" key="5">
    <source>
        <dbReference type="PROSITE-ProRule" id="PRU10015"/>
    </source>
</evidence>
<evidence type="ECO:0000256" key="2">
    <source>
        <dbReference type="ARBA" id="ARBA00022679"/>
    </source>
</evidence>
<dbReference type="PANTHER" id="PTHR11061">
    <property type="entry name" value="RNA M5U METHYLTRANSFERASE"/>
    <property type="match status" value="1"/>
</dbReference>
<sequence>MSATAGSSSPPTKKQRNDSPTQTIQLENGNTTAPAGAPQGNGFNRILTPKEEAKRIKSKVRDRQKVLEKMGEEPIYFDIADLLGDEVVQTIIKEGPSKEFINKFRRGEEIECRIERLSAHGEGLAIAPSRDWVIAVPHCVPGELVVARITANERMYSRSELVTVKERAAESSHAIERDDKLVNCKYFGTCSGCQYQHIEYATQLDMKRNVVQRAFKNFSHLPEDLLPPAKSTLPSPLQFNYRTKLTPHFELPRELKRRRGARGRDETIEKPKEVPYVAIGFDKVGTKQVLDIEECPIATASINRALPAERQRVKDNIYTYKNGATILLRDSLKQFEDKDDASTEVITDHKATVKERVGVTKFLSPAGTFFQNNRSILPSLISYVQEQIQTYSTAQEGDRYLVDAYCGSGLFSLCLATLFKRVAGVEISADSIKFAKQNATINGIENVDFLAGDAQDIFKHITYPSDRTTMILDPPRRGCDEPFIKQLLTLAPQLIVYVSCNVHTQARDVGQMINGLPGAPKRNYEILSIRGADLFPQTYHVEGICVLRRKTGEDGA</sequence>
<proteinExistence type="inferred from homology"/>
<evidence type="ECO:0000313" key="8">
    <source>
        <dbReference type="EMBL" id="PWN36582.1"/>
    </source>
</evidence>
<gene>
    <name evidence="8" type="ORF">FA14DRAFT_152018</name>
</gene>
<protein>
    <submittedName>
        <fullName evidence="8">S-adenosyl-L-methionine-dependent methyltransferase</fullName>
    </submittedName>
</protein>
<dbReference type="InterPro" id="IPR029063">
    <property type="entry name" value="SAM-dependent_MTases_sf"/>
</dbReference>
<name>A0A316VG74_9BASI</name>
<dbReference type="PROSITE" id="PS50926">
    <property type="entry name" value="TRAM"/>
    <property type="match status" value="1"/>
</dbReference>
<feature type="binding site" evidence="4">
    <location>
        <position position="405"/>
    </location>
    <ligand>
        <name>S-adenosyl-L-methionine</name>
        <dbReference type="ChEBI" id="CHEBI:59789"/>
    </ligand>
</feature>
<dbReference type="InterPro" id="IPR012340">
    <property type="entry name" value="NA-bd_OB-fold"/>
</dbReference>
<dbReference type="Pfam" id="PF05958">
    <property type="entry name" value="tRNA_U5-meth_tr"/>
    <property type="match status" value="1"/>
</dbReference>
<dbReference type="Proteomes" id="UP000245771">
    <property type="component" value="Unassembled WGS sequence"/>
</dbReference>
<dbReference type="GO" id="GO:0008033">
    <property type="term" value="P:tRNA processing"/>
    <property type="evidence" value="ECO:0007669"/>
    <property type="project" value="InterPro"/>
</dbReference>
<dbReference type="STRING" id="1280837.A0A316VG74"/>
<dbReference type="GO" id="GO:0030697">
    <property type="term" value="F:tRNA (uracil(54)-C5)-methyltransferase activity, S-adenosyl methionine-dependent"/>
    <property type="evidence" value="ECO:0007669"/>
    <property type="project" value="InterPro"/>
</dbReference>
<dbReference type="Gene3D" id="3.40.50.150">
    <property type="entry name" value="Vaccinia Virus protein VP39"/>
    <property type="match status" value="2"/>
</dbReference>
<evidence type="ECO:0000259" key="7">
    <source>
        <dbReference type="PROSITE" id="PS50926"/>
    </source>
</evidence>
<keyword evidence="9" id="KW-1185">Reference proteome</keyword>
<feature type="binding site" evidence="4">
    <location>
        <position position="371"/>
    </location>
    <ligand>
        <name>S-adenosyl-L-methionine</name>
        <dbReference type="ChEBI" id="CHEBI:59789"/>
    </ligand>
</feature>
<evidence type="ECO:0000256" key="3">
    <source>
        <dbReference type="ARBA" id="ARBA00022691"/>
    </source>
</evidence>
<dbReference type="GO" id="GO:0032259">
    <property type="term" value="P:methylation"/>
    <property type="evidence" value="ECO:0007669"/>
    <property type="project" value="UniProtKB-KW"/>
</dbReference>
<feature type="binding site" evidence="4">
    <location>
        <position position="473"/>
    </location>
    <ligand>
        <name>S-adenosyl-L-methionine</name>
        <dbReference type="ChEBI" id="CHEBI:59789"/>
    </ligand>
</feature>